<protein>
    <submittedName>
        <fullName evidence="1">Uncharacterized protein</fullName>
    </submittedName>
</protein>
<name>A0AAN7RT85_MYCAM</name>
<keyword evidence="2" id="KW-1185">Reference proteome</keyword>
<reference evidence="1 2" key="1">
    <citation type="journal article" date="2023" name="J. Hered.">
        <title>Chromosome-level genome of the wood stork (Mycteria americana) provides insight into avian chromosome evolution.</title>
        <authorList>
            <person name="Flamio R. Jr."/>
            <person name="Ramstad K.M."/>
        </authorList>
    </citation>
    <scope>NUCLEOTIDE SEQUENCE [LARGE SCALE GENOMIC DNA]</scope>
    <source>
        <strain evidence="1">JAX WOST 10</strain>
    </source>
</reference>
<gene>
    <name evidence="1" type="ORF">QYF61_003217</name>
</gene>
<dbReference type="EMBL" id="JAUNZN010000009">
    <property type="protein sequence ID" value="KAK4815525.1"/>
    <property type="molecule type" value="Genomic_DNA"/>
</dbReference>
<accession>A0AAN7RT85</accession>
<sequence length="233" mass="25044">MGIESSCALWKASLKICQLCSAPLSLRAVSQGVLLTNSLNSWNFAFLKFRVLTLLFTCPTSFRTPRLPPILTSPISSLALLTNRSSIASPLGDDHFPSPAGHTISNTSQDAIGLLGHLGTLPAHIQLIVDQHPQLLFCLAAFQPLFPKPVALHGVAVAQVQDLALSLVEPHTIGLGPSIQPVQSLPTLKQINTPTQTGVICKLAEGVLDPLVKGLEHKSYEEQLRELGLFNLK</sequence>
<evidence type="ECO:0000313" key="2">
    <source>
        <dbReference type="Proteomes" id="UP001333110"/>
    </source>
</evidence>
<dbReference type="Proteomes" id="UP001333110">
    <property type="component" value="Unassembled WGS sequence"/>
</dbReference>
<evidence type="ECO:0000313" key="1">
    <source>
        <dbReference type="EMBL" id="KAK4815525.1"/>
    </source>
</evidence>
<organism evidence="1 2">
    <name type="scientific">Mycteria americana</name>
    <name type="common">Wood stork</name>
    <dbReference type="NCBI Taxonomy" id="33587"/>
    <lineage>
        <taxon>Eukaryota</taxon>
        <taxon>Metazoa</taxon>
        <taxon>Chordata</taxon>
        <taxon>Craniata</taxon>
        <taxon>Vertebrata</taxon>
        <taxon>Euteleostomi</taxon>
        <taxon>Archelosauria</taxon>
        <taxon>Archosauria</taxon>
        <taxon>Dinosauria</taxon>
        <taxon>Saurischia</taxon>
        <taxon>Theropoda</taxon>
        <taxon>Coelurosauria</taxon>
        <taxon>Aves</taxon>
        <taxon>Neognathae</taxon>
        <taxon>Neoaves</taxon>
        <taxon>Aequornithes</taxon>
        <taxon>Ciconiiformes</taxon>
        <taxon>Ciconiidae</taxon>
        <taxon>Mycteria</taxon>
    </lineage>
</organism>
<dbReference type="AlphaFoldDB" id="A0AAN7RT85"/>
<proteinExistence type="predicted"/>
<comment type="caution">
    <text evidence="1">The sequence shown here is derived from an EMBL/GenBank/DDBJ whole genome shotgun (WGS) entry which is preliminary data.</text>
</comment>